<keyword evidence="3" id="KW-1185">Reference proteome</keyword>
<reference evidence="2 3" key="1">
    <citation type="submission" date="2019-06" db="EMBL/GenBank/DDBJ databases">
        <title>Draft genome sequence of the filamentous fungus Phialemoniopsis curvata isolated from diesel fuel.</title>
        <authorList>
            <person name="Varaljay V.A."/>
            <person name="Lyon W.J."/>
            <person name="Crouch A.L."/>
            <person name="Drake C.E."/>
            <person name="Hollomon J.M."/>
            <person name="Nadeau L.J."/>
            <person name="Nunn H.S."/>
            <person name="Stevenson B.S."/>
            <person name="Bojanowski C.L."/>
            <person name="Crookes-Goodson W.J."/>
        </authorList>
    </citation>
    <scope>NUCLEOTIDE SEQUENCE [LARGE SCALE GENOMIC DNA]</scope>
    <source>
        <strain evidence="2 3">D216</strain>
    </source>
</reference>
<accession>A0A507B4U3</accession>
<protein>
    <submittedName>
        <fullName evidence="2">Uncharacterized protein</fullName>
    </submittedName>
</protein>
<dbReference type="Proteomes" id="UP000319257">
    <property type="component" value="Unassembled WGS sequence"/>
</dbReference>
<gene>
    <name evidence="2" type="ORF">E0L32_000500</name>
</gene>
<dbReference type="OrthoDB" id="2522477at2759"/>
<feature type="compositionally biased region" description="Low complexity" evidence="1">
    <location>
        <begin position="490"/>
        <end position="499"/>
    </location>
</feature>
<evidence type="ECO:0000256" key="1">
    <source>
        <dbReference type="SAM" id="MobiDB-lite"/>
    </source>
</evidence>
<name>A0A507B4U3_9PEZI</name>
<comment type="caution">
    <text evidence="2">The sequence shown here is derived from an EMBL/GenBank/DDBJ whole genome shotgun (WGS) entry which is preliminary data.</text>
</comment>
<dbReference type="EMBL" id="SKBQ01000002">
    <property type="protein sequence ID" value="TPX14106.1"/>
    <property type="molecule type" value="Genomic_DNA"/>
</dbReference>
<sequence>MEPTKRRLLGDGSFIEIAQAEKQEIRPSRANPNNVTWQLVNSRNGDEEMQTVINKFGDMRLITPPSQLESLPTEILHKILSHIIPVDKDDSTDLSCPESREAFYRLCLVSRRISSVAYPFMYKNVAIKNQHSLTRLARQVIQNPGLRPLIRSLVVRYVLCETPGNTDQYYHLKQVLSTTHSFSRPPESFREARLRRFVQELSNDRRPCLDYHHAVVFLLLHYLPQLECIRLQTRPPTWPAGLPWLRWFWRRFWQQMTCETVGPDRYVQLPSAMIAAHQGIMALAQNRTRGTKRRAVGDDSGSSENAAVLMPIIKKLIFDWDWPAHSAWRQNDTAVFDLSPSLSSQPAEPLGNRVTSLDILMEHPNTFTRLSEVLVDNEVMKHLRLRTDGIACFHLQPYFWQVKIPMDGTKPNELLKKWTRSLRTLRLDLLLDQRASIYMFGSPRDAHLTSVRLLDNLTDLTITLQQLFRRPQAMEELLQSAAEADQSSEGSSSGDLVDPPGGGPPSHDLVNPLVVRFPKSLVNLTLIDWWSCRILPDRRRWGRFRSSRQDKELMGDLLRCMARRLSKTTTHPHPRLRTVTAVAVWPYRVKAWGNEMHWAYGVSPEEYACALHLGADVKFTLLMRKINVGRDFGLRDDGRDREDDDVRDVDMG</sequence>
<evidence type="ECO:0000313" key="2">
    <source>
        <dbReference type="EMBL" id="TPX14106.1"/>
    </source>
</evidence>
<dbReference type="GeneID" id="41967947"/>
<proteinExistence type="predicted"/>
<dbReference type="RefSeq" id="XP_030995817.1">
    <property type="nucleotide sequence ID" value="XM_031139481.1"/>
</dbReference>
<evidence type="ECO:0000313" key="3">
    <source>
        <dbReference type="Proteomes" id="UP000319257"/>
    </source>
</evidence>
<organism evidence="2 3">
    <name type="scientific">Thyridium curvatum</name>
    <dbReference type="NCBI Taxonomy" id="1093900"/>
    <lineage>
        <taxon>Eukaryota</taxon>
        <taxon>Fungi</taxon>
        <taxon>Dikarya</taxon>
        <taxon>Ascomycota</taxon>
        <taxon>Pezizomycotina</taxon>
        <taxon>Sordariomycetes</taxon>
        <taxon>Sordariomycetidae</taxon>
        <taxon>Thyridiales</taxon>
        <taxon>Thyridiaceae</taxon>
        <taxon>Thyridium</taxon>
    </lineage>
</organism>
<dbReference type="AlphaFoldDB" id="A0A507B4U3"/>
<feature type="region of interest" description="Disordered" evidence="1">
    <location>
        <begin position="479"/>
        <end position="507"/>
    </location>
</feature>
<dbReference type="InParanoid" id="A0A507B4U3"/>